<keyword evidence="4 6" id="KW-0472">Membrane</keyword>
<dbReference type="AlphaFoldDB" id="A0A812RTV1"/>
<feature type="transmembrane region" description="Helical" evidence="6">
    <location>
        <begin position="212"/>
        <end position="232"/>
    </location>
</feature>
<dbReference type="GO" id="GO:0016020">
    <property type="term" value="C:membrane"/>
    <property type="evidence" value="ECO:0007669"/>
    <property type="project" value="UniProtKB-SubCell"/>
</dbReference>
<evidence type="ECO:0000256" key="2">
    <source>
        <dbReference type="ARBA" id="ARBA00022692"/>
    </source>
</evidence>
<keyword evidence="2 6" id="KW-0812">Transmembrane</keyword>
<feature type="transmembrane region" description="Helical" evidence="6">
    <location>
        <begin position="342"/>
        <end position="365"/>
    </location>
</feature>
<protein>
    <submittedName>
        <fullName evidence="7">PILS5 protein</fullName>
    </submittedName>
</protein>
<feature type="transmembrane region" description="Helical" evidence="6">
    <location>
        <begin position="272"/>
        <end position="296"/>
    </location>
</feature>
<dbReference type="InterPro" id="IPR039305">
    <property type="entry name" value="PILS2/6"/>
</dbReference>
<evidence type="ECO:0000313" key="7">
    <source>
        <dbReference type="EMBL" id="CAE7451261.1"/>
    </source>
</evidence>
<keyword evidence="8" id="KW-1185">Reference proteome</keyword>
<organism evidence="7 8">
    <name type="scientific">Symbiodinium natans</name>
    <dbReference type="NCBI Taxonomy" id="878477"/>
    <lineage>
        <taxon>Eukaryota</taxon>
        <taxon>Sar</taxon>
        <taxon>Alveolata</taxon>
        <taxon>Dinophyceae</taxon>
        <taxon>Suessiales</taxon>
        <taxon>Symbiodiniaceae</taxon>
        <taxon>Symbiodinium</taxon>
    </lineage>
</organism>
<evidence type="ECO:0000256" key="6">
    <source>
        <dbReference type="SAM" id="Phobius"/>
    </source>
</evidence>
<dbReference type="OrthoDB" id="191139at2759"/>
<feature type="transmembrane region" description="Helical" evidence="6">
    <location>
        <begin position="72"/>
        <end position="93"/>
    </location>
</feature>
<name>A0A812RTV1_9DINO</name>
<evidence type="ECO:0000256" key="4">
    <source>
        <dbReference type="ARBA" id="ARBA00023136"/>
    </source>
</evidence>
<dbReference type="EMBL" id="CAJNDS010002367">
    <property type="protein sequence ID" value="CAE7451261.1"/>
    <property type="molecule type" value="Genomic_DNA"/>
</dbReference>
<comment type="subcellular location">
    <subcellularLocation>
        <location evidence="1">Membrane</location>
        <topology evidence="1">Multi-pass membrane protein</topology>
    </subcellularLocation>
</comment>
<feature type="transmembrane region" description="Helical" evidence="6">
    <location>
        <begin position="113"/>
        <end position="133"/>
    </location>
</feature>
<dbReference type="GO" id="GO:0055085">
    <property type="term" value="P:transmembrane transport"/>
    <property type="evidence" value="ECO:0007669"/>
    <property type="project" value="InterPro"/>
</dbReference>
<dbReference type="Proteomes" id="UP000604046">
    <property type="component" value="Unassembled WGS sequence"/>
</dbReference>
<feature type="transmembrane region" description="Helical" evidence="6">
    <location>
        <begin position="308"/>
        <end position="330"/>
    </location>
</feature>
<feature type="region of interest" description="Disordered" evidence="5">
    <location>
        <begin position="241"/>
        <end position="263"/>
    </location>
</feature>
<evidence type="ECO:0000256" key="5">
    <source>
        <dbReference type="SAM" id="MobiDB-lite"/>
    </source>
</evidence>
<reference evidence="7" key="1">
    <citation type="submission" date="2021-02" db="EMBL/GenBank/DDBJ databases">
        <authorList>
            <person name="Dougan E. K."/>
            <person name="Rhodes N."/>
            <person name="Thang M."/>
            <person name="Chan C."/>
        </authorList>
    </citation>
    <scope>NUCLEOTIDE SEQUENCE</scope>
</reference>
<dbReference type="InterPro" id="IPR004776">
    <property type="entry name" value="Mem_transp_PIN-like"/>
</dbReference>
<dbReference type="Pfam" id="PF03547">
    <property type="entry name" value="Mem_trans"/>
    <property type="match status" value="1"/>
</dbReference>
<accession>A0A812RTV1</accession>
<proteinExistence type="predicted"/>
<gene>
    <name evidence="7" type="primary">PILS5</name>
    <name evidence="7" type="ORF">SNAT2548_LOCUS24700</name>
</gene>
<feature type="transmembrane region" description="Helical" evidence="6">
    <location>
        <begin position="42"/>
        <end position="60"/>
    </location>
</feature>
<feature type="transmembrane region" description="Helical" evidence="6">
    <location>
        <begin position="172"/>
        <end position="192"/>
    </location>
</feature>
<sequence length="374" mass="40242">MHKQVVAAQDLRSFSKLLLEVMFPVFAFSNFRVYSIDMLGKWYMACVGSALVMILGALLGRMGSLLLRLRSPYSKILVLSTTFGNCGALPYVLIPPIVTNWKRVNANPDDALVEGFAVISLFAIVWTMSLFFIGRPYALSMKPASTETSGDAAASTASTTSSKFNILQKLRLVDSVVWCALVGIVVGCIAPLRDFLSERAGGPLRFVGSFSYNFGRAAVPLSTMILGASLYAGARAEFQKRRDARNARPEADKPPPILDEQEGSDSGQLLRLALGASFIKLLVMPAISIPLLLLAVRSGVLPSDQPMLFMVLMLQTGVPSAQTALALLVAAGLHKQAGQMSLVYLPMYIASVITLAIVIVMAVTLSDEFDVIAA</sequence>
<dbReference type="PANTHER" id="PTHR31419:SF1">
    <property type="entry name" value="PROTEIN PIN-LIKES 6"/>
    <property type="match status" value="1"/>
</dbReference>
<evidence type="ECO:0000313" key="8">
    <source>
        <dbReference type="Proteomes" id="UP000604046"/>
    </source>
</evidence>
<comment type="caution">
    <text evidence="7">The sequence shown here is derived from an EMBL/GenBank/DDBJ whole genome shotgun (WGS) entry which is preliminary data.</text>
</comment>
<feature type="compositionally biased region" description="Basic and acidic residues" evidence="5">
    <location>
        <begin position="241"/>
        <end position="253"/>
    </location>
</feature>
<keyword evidence="3 6" id="KW-1133">Transmembrane helix</keyword>
<evidence type="ECO:0000256" key="1">
    <source>
        <dbReference type="ARBA" id="ARBA00004141"/>
    </source>
</evidence>
<evidence type="ECO:0000256" key="3">
    <source>
        <dbReference type="ARBA" id="ARBA00022989"/>
    </source>
</evidence>
<feature type="transmembrane region" description="Helical" evidence="6">
    <location>
        <begin position="17"/>
        <end position="36"/>
    </location>
</feature>
<dbReference type="PANTHER" id="PTHR31419">
    <property type="entry name" value="PROTEIN PIN-LIKES 2"/>
    <property type="match status" value="1"/>
</dbReference>